<dbReference type="Proteomes" id="UP000693946">
    <property type="component" value="Unassembled WGS sequence"/>
</dbReference>
<sequence length="255" mass="28651">MDSNSRKTSNVPLFKVKESSKSRTHLLVEQDSSHADTGLISASVRYTSDMIFTYHRDETLQQESDHFSYIIQLIADVLPVDTEQGMNAETCVSYSDMTSMDSYYSPTAAQGRDHHHHHHHHITDHFRTSFPTADTKYSPITAFLPNKGQAYGGEKSRSSPFQQEGLQSLDAAAATGQSTFSKYHLFMQRSSSCKTPEEEDDVHQERGHNGALVSCYGVALKVERDIFSFQFYGLKSWRTARQVKTAINVGSEAII</sequence>
<proteinExistence type="predicted"/>
<dbReference type="AlphaFoldDB" id="A0AAV6P9W0"/>
<keyword evidence="1" id="KW-0371">Homeobox</keyword>
<evidence type="ECO:0000313" key="2">
    <source>
        <dbReference type="Proteomes" id="UP000693946"/>
    </source>
</evidence>
<name>A0AAV6P9W0_SOLSE</name>
<keyword evidence="1" id="KW-0238">DNA-binding</keyword>
<dbReference type="GO" id="GO:0003677">
    <property type="term" value="F:DNA binding"/>
    <property type="evidence" value="ECO:0007669"/>
    <property type="project" value="UniProtKB-KW"/>
</dbReference>
<reference evidence="1 2" key="1">
    <citation type="journal article" date="2021" name="Sci. Rep.">
        <title>Chromosome anchoring in Senegalese sole (Solea senegalensis) reveals sex-associated markers and genome rearrangements in flatfish.</title>
        <authorList>
            <person name="Guerrero-Cozar I."/>
            <person name="Gomez-Garrido J."/>
            <person name="Berbel C."/>
            <person name="Martinez-Blanch J.F."/>
            <person name="Alioto T."/>
            <person name="Claros M.G."/>
            <person name="Gagnaire P.A."/>
            <person name="Manchado M."/>
        </authorList>
    </citation>
    <scope>NUCLEOTIDE SEQUENCE [LARGE SCALE GENOMIC DNA]</scope>
    <source>
        <strain evidence="1">Sse05_10M</strain>
    </source>
</reference>
<accession>A0AAV6P9W0</accession>
<evidence type="ECO:0000313" key="1">
    <source>
        <dbReference type="EMBL" id="KAG7453824.1"/>
    </source>
</evidence>
<dbReference type="EMBL" id="JAGKHQ010001742">
    <property type="protein sequence ID" value="KAG7453824.1"/>
    <property type="molecule type" value="Genomic_DNA"/>
</dbReference>
<organism evidence="1 2">
    <name type="scientific">Solea senegalensis</name>
    <name type="common">Senegalese sole</name>
    <dbReference type="NCBI Taxonomy" id="28829"/>
    <lineage>
        <taxon>Eukaryota</taxon>
        <taxon>Metazoa</taxon>
        <taxon>Chordata</taxon>
        <taxon>Craniata</taxon>
        <taxon>Vertebrata</taxon>
        <taxon>Euteleostomi</taxon>
        <taxon>Actinopterygii</taxon>
        <taxon>Neopterygii</taxon>
        <taxon>Teleostei</taxon>
        <taxon>Neoteleostei</taxon>
        <taxon>Acanthomorphata</taxon>
        <taxon>Carangaria</taxon>
        <taxon>Pleuronectiformes</taxon>
        <taxon>Pleuronectoidei</taxon>
        <taxon>Soleidae</taxon>
        <taxon>Solea</taxon>
    </lineage>
</organism>
<gene>
    <name evidence="1" type="ORF">JOB18_009770</name>
</gene>
<protein>
    <submittedName>
        <fullName evidence="1">Homeobox protein aristaless-like 4</fullName>
    </submittedName>
</protein>
<keyword evidence="2" id="KW-1185">Reference proteome</keyword>
<comment type="caution">
    <text evidence="1">The sequence shown here is derived from an EMBL/GenBank/DDBJ whole genome shotgun (WGS) entry which is preliminary data.</text>
</comment>